<organism evidence="3 4">
    <name type="scientific">Tropicimonas sediminicola</name>
    <dbReference type="NCBI Taxonomy" id="1031541"/>
    <lineage>
        <taxon>Bacteria</taxon>
        <taxon>Pseudomonadati</taxon>
        <taxon>Pseudomonadota</taxon>
        <taxon>Alphaproteobacteria</taxon>
        <taxon>Rhodobacterales</taxon>
        <taxon>Roseobacteraceae</taxon>
        <taxon>Tropicimonas</taxon>
    </lineage>
</organism>
<name>A0A239H9E9_9RHOB</name>
<feature type="transmembrane region" description="Helical" evidence="2">
    <location>
        <begin position="288"/>
        <end position="304"/>
    </location>
</feature>
<feature type="region of interest" description="Disordered" evidence="1">
    <location>
        <begin position="459"/>
        <end position="490"/>
    </location>
</feature>
<dbReference type="InterPro" id="IPR051533">
    <property type="entry name" value="WaaL-like"/>
</dbReference>
<feature type="transmembrane region" description="Helical" evidence="2">
    <location>
        <begin position="96"/>
        <end position="114"/>
    </location>
</feature>
<feature type="transmembrane region" description="Helical" evidence="2">
    <location>
        <begin position="135"/>
        <end position="153"/>
    </location>
</feature>
<dbReference type="AlphaFoldDB" id="A0A239H9E9"/>
<feature type="transmembrane region" description="Helical" evidence="2">
    <location>
        <begin position="165"/>
        <end position="184"/>
    </location>
</feature>
<dbReference type="EMBL" id="FZOY01000003">
    <property type="protein sequence ID" value="SNS77987.1"/>
    <property type="molecule type" value="Genomic_DNA"/>
</dbReference>
<proteinExistence type="predicted"/>
<evidence type="ECO:0000313" key="3">
    <source>
        <dbReference type="EMBL" id="SNS77987.1"/>
    </source>
</evidence>
<evidence type="ECO:0000256" key="2">
    <source>
        <dbReference type="SAM" id="Phobius"/>
    </source>
</evidence>
<dbReference type="RefSeq" id="WP_089232894.1">
    <property type="nucleotide sequence ID" value="NZ_FZOY01000003.1"/>
</dbReference>
<sequence>MPNTFALVVLWAWPVFCVLAFRRLPLATGLSLAMIGGYLLVPPAISVNLPLLPPYEKRLASAVAGLLLVLMAPRPTPAMARIAPPTSLAGWLPASNALRLCLLLLVVGALGTTLTNSEPLRLADRSLPGMTLKDAMAQILGSLGTILPFLLARKYIAATEDQERMIRVLVFAALAYTLLALFEVRMSPQLNRMVYGFFPHSWLQHIRGDGYRPVVFLQHGLWLAIFFTSALVATLGYARISDGGQKVRLLAAAAWIFATQAVSKSLGALVLSIIFAPIALIFGRRVQLVLVAAITLAVLGYPMLRGSGLVAVDQIAAVTEQIDADRAKSFNGRLRNENMLLERVSEKPLFGWGEWGRWRVYDERGIDRTTSDGFWIITLSQGGWARYLAMFGLLCLPVLQLAFRRRHLDDPKAQGLAIALALALTANLIDLLPNAGITPLTWMLAGALAGRMELQPAAAAQPAPQASATPRSPYTPVRKTTSTWQPQRKT</sequence>
<dbReference type="GO" id="GO:0016874">
    <property type="term" value="F:ligase activity"/>
    <property type="evidence" value="ECO:0007669"/>
    <property type="project" value="UniProtKB-KW"/>
</dbReference>
<dbReference type="Proteomes" id="UP000198426">
    <property type="component" value="Unassembled WGS sequence"/>
</dbReference>
<keyword evidence="2" id="KW-0812">Transmembrane</keyword>
<keyword evidence="2" id="KW-0472">Membrane</keyword>
<feature type="transmembrane region" description="Helical" evidence="2">
    <location>
        <begin position="384"/>
        <end position="403"/>
    </location>
</feature>
<feature type="transmembrane region" description="Helical" evidence="2">
    <location>
        <begin position="30"/>
        <end position="52"/>
    </location>
</feature>
<dbReference type="PANTHER" id="PTHR37422">
    <property type="entry name" value="TEICHURONIC ACID BIOSYNTHESIS PROTEIN TUAE"/>
    <property type="match status" value="1"/>
</dbReference>
<feature type="transmembrane region" description="Helical" evidence="2">
    <location>
        <begin position="252"/>
        <end position="276"/>
    </location>
</feature>
<feature type="transmembrane region" description="Helical" evidence="2">
    <location>
        <begin position="221"/>
        <end position="240"/>
    </location>
</feature>
<feature type="transmembrane region" description="Helical" evidence="2">
    <location>
        <begin position="415"/>
        <end position="433"/>
    </location>
</feature>
<evidence type="ECO:0000256" key="1">
    <source>
        <dbReference type="SAM" id="MobiDB-lite"/>
    </source>
</evidence>
<gene>
    <name evidence="3" type="ORF">SAMN05421757_103306</name>
</gene>
<keyword evidence="3" id="KW-0436">Ligase</keyword>
<reference evidence="3 4" key="1">
    <citation type="submission" date="2017-06" db="EMBL/GenBank/DDBJ databases">
        <authorList>
            <person name="Kim H.J."/>
            <person name="Triplett B.A."/>
        </authorList>
    </citation>
    <scope>NUCLEOTIDE SEQUENCE [LARGE SCALE GENOMIC DNA]</scope>
    <source>
        <strain evidence="3 4">DSM 29339</strain>
    </source>
</reference>
<accession>A0A239H9E9</accession>
<keyword evidence="2" id="KW-1133">Transmembrane helix</keyword>
<evidence type="ECO:0000313" key="4">
    <source>
        <dbReference type="Proteomes" id="UP000198426"/>
    </source>
</evidence>
<dbReference type="OrthoDB" id="7595044at2"/>
<keyword evidence="4" id="KW-1185">Reference proteome</keyword>
<dbReference type="PANTHER" id="PTHR37422:SF13">
    <property type="entry name" value="LIPOPOLYSACCHARIDE BIOSYNTHESIS PROTEIN PA4999-RELATED"/>
    <property type="match status" value="1"/>
</dbReference>
<feature type="compositionally biased region" description="Polar residues" evidence="1">
    <location>
        <begin position="467"/>
        <end position="490"/>
    </location>
</feature>
<protein>
    <submittedName>
        <fullName evidence="3">O-Antigen ligase</fullName>
    </submittedName>
</protein>